<name>A0ABR1W470_9PEZI</name>
<dbReference type="Proteomes" id="UP001446871">
    <property type="component" value="Unassembled WGS sequence"/>
</dbReference>
<accession>A0ABR1W470</accession>
<sequence length="445" mass="48723">MPPPSSPEEGIPYLALVILKVAEPAGLKLAYRQPPPALVIAIVPGATSKRDFVRAAAAQAAGAVKAPDHILQMPRGTGAGGRPLEALVTSTAKHVQIVWSIAASPPSGFGNGSTAGPFSDKESIGAPTSFQAITSLADLTDAQFHDCVRKLKAREANQSRGQEDYFVMEVQYSYEEQKSQPQSEQKYLMDDEDFLPLPPIAMSTTRENFYSPEKKKGQRLAVPELPRSQQYEEDYDLPPGLLIRAPPLPAAGGSHGRGLPRSRTQRLPTVEEEPEDGEENRVQRTPRASEKGKGKGKQLDARPLPLPKTPFNSPQRRGPIIPPNAAKALKPDDDRPETYTPDVWGINKTIIDKRIAAHEQPLRSIIDEFTDDDEVTDVRRAPRRAGKKSRIPILPSFNISSPRGFGLKKSASSPSLSEEYKKKLMASSFSQSLSSQQENHPRPEN</sequence>
<organism evidence="2 3">
    <name type="scientific">Apiospora saccharicola</name>
    <dbReference type="NCBI Taxonomy" id="335842"/>
    <lineage>
        <taxon>Eukaryota</taxon>
        <taxon>Fungi</taxon>
        <taxon>Dikarya</taxon>
        <taxon>Ascomycota</taxon>
        <taxon>Pezizomycotina</taxon>
        <taxon>Sordariomycetes</taxon>
        <taxon>Xylariomycetidae</taxon>
        <taxon>Amphisphaeriales</taxon>
        <taxon>Apiosporaceae</taxon>
        <taxon>Apiospora</taxon>
    </lineage>
</organism>
<evidence type="ECO:0000313" key="2">
    <source>
        <dbReference type="EMBL" id="KAK8078272.1"/>
    </source>
</evidence>
<keyword evidence="3" id="KW-1185">Reference proteome</keyword>
<dbReference type="EMBL" id="JAQQWM010000002">
    <property type="protein sequence ID" value="KAK8078272.1"/>
    <property type="molecule type" value="Genomic_DNA"/>
</dbReference>
<evidence type="ECO:0000256" key="1">
    <source>
        <dbReference type="SAM" id="MobiDB-lite"/>
    </source>
</evidence>
<proteinExistence type="predicted"/>
<feature type="region of interest" description="Disordered" evidence="1">
    <location>
        <begin position="204"/>
        <end position="342"/>
    </location>
</feature>
<reference evidence="2 3" key="1">
    <citation type="submission" date="2023-01" db="EMBL/GenBank/DDBJ databases">
        <title>Analysis of 21 Apiospora genomes using comparative genomics revels a genus with tremendous synthesis potential of carbohydrate active enzymes and secondary metabolites.</title>
        <authorList>
            <person name="Sorensen T."/>
        </authorList>
    </citation>
    <scope>NUCLEOTIDE SEQUENCE [LARGE SCALE GENOMIC DNA]</scope>
    <source>
        <strain evidence="2 3">CBS 83171</strain>
    </source>
</reference>
<feature type="region of interest" description="Disordered" evidence="1">
    <location>
        <begin position="402"/>
        <end position="445"/>
    </location>
</feature>
<gene>
    <name evidence="2" type="ORF">PG996_004442</name>
</gene>
<evidence type="ECO:0000313" key="3">
    <source>
        <dbReference type="Proteomes" id="UP001446871"/>
    </source>
</evidence>
<protein>
    <submittedName>
        <fullName evidence="2">Uncharacterized protein</fullName>
    </submittedName>
</protein>
<feature type="compositionally biased region" description="Basic and acidic residues" evidence="1">
    <location>
        <begin position="279"/>
        <end position="300"/>
    </location>
</feature>
<feature type="compositionally biased region" description="Low complexity" evidence="1">
    <location>
        <begin position="427"/>
        <end position="437"/>
    </location>
</feature>
<comment type="caution">
    <text evidence="2">The sequence shown here is derived from an EMBL/GenBank/DDBJ whole genome shotgun (WGS) entry which is preliminary data.</text>
</comment>